<feature type="repeat" description="WD" evidence="3">
    <location>
        <begin position="995"/>
        <end position="1036"/>
    </location>
</feature>
<dbReference type="InterPro" id="IPR036322">
    <property type="entry name" value="WD40_repeat_dom_sf"/>
</dbReference>
<dbReference type="CDD" id="cd00200">
    <property type="entry name" value="WD40"/>
    <property type="match status" value="1"/>
</dbReference>
<gene>
    <name evidence="5" type="ORF">FGK63_18140</name>
</gene>
<name>A0ABY2WT21_9RHOB</name>
<feature type="domain" description="Protein kinase" evidence="4">
    <location>
        <begin position="12"/>
        <end position="290"/>
    </location>
</feature>
<dbReference type="InterPro" id="IPR011009">
    <property type="entry name" value="Kinase-like_dom_sf"/>
</dbReference>
<evidence type="ECO:0000313" key="5">
    <source>
        <dbReference type="EMBL" id="TMV04208.1"/>
    </source>
</evidence>
<keyword evidence="6" id="KW-1185">Reference proteome</keyword>
<dbReference type="Proteomes" id="UP001193035">
    <property type="component" value="Unassembled WGS sequence"/>
</dbReference>
<evidence type="ECO:0000313" key="6">
    <source>
        <dbReference type="Proteomes" id="UP001193035"/>
    </source>
</evidence>
<keyword evidence="1 3" id="KW-0853">WD repeat</keyword>
<dbReference type="InterPro" id="IPR027417">
    <property type="entry name" value="P-loop_NTPase"/>
</dbReference>
<dbReference type="PANTHER" id="PTHR19848">
    <property type="entry name" value="WD40 REPEAT PROTEIN"/>
    <property type="match status" value="1"/>
</dbReference>
<dbReference type="PROSITE" id="PS50011">
    <property type="entry name" value="PROTEIN_KINASE_DOM"/>
    <property type="match status" value="1"/>
</dbReference>
<dbReference type="RefSeq" id="WP_138844935.1">
    <property type="nucleotide sequence ID" value="NZ_VCPD01000008.1"/>
</dbReference>
<feature type="repeat" description="WD" evidence="3">
    <location>
        <begin position="1124"/>
        <end position="1157"/>
    </location>
</feature>
<dbReference type="InterPro" id="IPR015943">
    <property type="entry name" value="WD40/YVTN_repeat-like_dom_sf"/>
</dbReference>
<dbReference type="Pfam" id="PF20703">
    <property type="entry name" value="nSTAND1"/>
    <property type="match status" value="1"/>
</dbReference>
<dbReference type="Pfam" id="PF00069">
    <property type="entry name" value="Pkinase"/>
    <property type="match status" value="1"/>
</dbReference>
<dbReference type="PANTHER" id="PTHR19848:SF8">
    <property type="entry name" value="F-BOX AND WD REPEAT DOMAIN CONTAINING 7"/>
    <property type="match status" value="1"/>
</dbReference>
<dbReference type="InterPro" id="IPR001680">
    <property type="entry name" value="WD40_rpt"/>
</dbReference>
<proteinExistence type="predicted"/>
<evidence type="ECO:0000256" key="3">
    <source>
        <dbReference type="PROSITE-ProRule" id="PRU00221"/>
    </source>
</evidence>
<evidence type="ECO:0000259" key="4">
    <source>
        <dbReference type="PROSITE" id="PS50011"/>
    </source>
</evidence>
<dbReference type="InterPro" id="IPR024977">
    <property type="entry name" value="Apc4-like_WD40_dom"/>
</dbReference>
<dbReference type="CDD" id="cd14014">
    <property type="entry name" value="STKc_PknB_like"/>
    <property type="match status" value="1"/>
</dbReference>
<dbReference type="PROSITE" id="PS50082">
    <property type="entry name" value="WD_REPEATS_2"/>
    <property type="match status" value="4"/>
</dbReference>
<accession>A0ABY2WT21</accession>
<sequence>MSMDLPDYVGRYVVRRRIARGGFAVVALAWDEELAAEVAIKILLSQGDENDFLKQRFVEEARLLRRIKSYSLVGVHDVGRLPDGSPYFVMDYADLGTLKDQLEARRDQGTGLPQHDLLQLVDALTSGLSAIHRADVIHRDIKPDNILYQSIGAPQAQVAGGAEDMTVMMPKPAAERFGTERVMIGDLGIASDLLDGSRTSLLMGGTPAYMAPEQFEADGGVSPAADIYSASAVLWFAITGARPPDASALEAEIERHEEPWRDFFLRGMAADPAKRFDDIQAWSSAAQDVMARIASEIPDAGAAWHDGQSLPSPGTDCPYRGLSAFQPEDSDRFFGREELVADILRRIQKQKVLAVGGASGSGKSSLVRAGLVSSLRQGRIPGSEGWRIELFTPGRDALSELYFRLRGNQENPRVHLDEFIARPSTARQVLRDAGPDPVLLAIDQFEELFTLNERGVAQDFVDALAAITDPADSKVRVVITIRTDFYQNCAAIPWLAEAVNRNQVLVGPMTATDLRRAIVEPARLSGIYVEQHLVDEIVAEAGNDAGVLPLMSHALVETWMRRLGATLTYEGYRSSGGIAGAIRQTADSVFDNDFSDEERRVAERLLLSLVTPGEGGSDTRRILDRSEFQGDADAPIMERVILRLTEARLLTVDDETVQISHEALLRSWPRLNRWIERSRSDLRLRLRIVQMAEDWIESERDPELLLRGARLGYVLEWFEGHKDKTGAKEREFLQASSEAQQAAQKEADLRRAKRRRLQIAAVTALAVLAVSATGASFVAFRQSRQAQENAALADAATVMANDSFASALGAAAAGYATDDPLLALNLAAQSIARSRSPRTTYDARVALLRARQALATGNPAPVGAPVPAGDALAIAISPDAATVLTGGRDGLIRILDATSRRQSREALDGGVGGVQDVAFSTQTEGFAAVGDSGRLVYWDISGGFADAPRLLGETSDVQWRLAFHPSDPVVATVGEDGHVWIWPLDAGAGEGGRTIAARAGDFTSVSFSPDGNVLAAGNGSGEVWAWRYPSGEELFSPEKTLHSSDVWGLSFSHDGSLLATVSSDGSSAIIETATGAPLGRAFPAGDMIGAVGFLGEGRQLVGGDFEGRLLVWDANGQELVARSPSGHTGRIMDLALSFDQGFGATLGSDQQVRFWSLTPAVPLSQDFDGAAGALPKGVALGAGQLVFGDTEGSVAISSTQGAGIPVMPVHDHQIWAVALSPSGDRIATADRNGRIVVSGTDLEEDLIRLPAIGEPIWSLTFAPDGTELLAAAESAAVLIDLETGQIVRRFQPGIGSVTRAAMNGAGSQVAVSTSTGQVHLWSLAGETDPVTFAVSGNLVWSLSFSADGTLLAVADSDEIVSIWKLPQGERIAEFTGHVRGATDVLILGDGASVVAADRRGGLHFWDITYGKSLGRIPDAHAGPIWRLALHPDGQKFASTGDDGAVRVWDVLSTRSACEHGGEVLGPQRRAQFLGAMDAQDACEGFEGG</sequence>
<dbReference type="PROSITE" id="PS00108">
    <property type="entry name" value="PROTEIN_KINASE_ST"/>
    <property type="match status" value="1"/>
</dbReference>
<dbReference type="Gene3D" id="2.130.10.10">
    <property type="entry name" value="YVTN repeat-like/Quinoprotein amine dehydrogenase"/>
    <property type="match status" value="4"/>
</dbReference>
<dbReference type="InterPro" id="IPR008271">
    <property type="entry name" value="Ser/Thr_kinase_AS"/>
</dbReference>
<dbReference type="SUPFAM" id="SSF50978">
    <property type="entry name" value="WD40 repeat-like"/>
    <property type="match status" value="2"/>
</dbReference>
<dbReference type="SUPFAM" id="SSF56112">
    <property type="entry name" value="Protein kinase-like (PK-like)"/>
    <property type="match status" value="1"/>
</dbReference>
<feature type="repeat" description="WD" evidence="3">
    <location>
        <begin position="1332"/>
        <end position="1373"/>
    </location>
</feature>
<reference evidence="5 6" key="1">
    <citation type="submission" date="2019-05" db="EMBL/GenBank/DDBJ databases">
        <title>Ruegeria sp. nov., isolated from tidal flat.</title>
        <authorList>
            <person name="Kim W."/>
        </authorList>
    </citation>
    <scope>NUCLEOTIDE SEQUENCE [LARGE SCALE GENOMIC DNA]</scope>
    <source>
        <strain evidence="5 6">CAU 1488</strain>
    </source>
</reference>
<dbReference type="SMART" id="SM00220">
    <property type="entry name" value="S_TKc"/>
    <property type="match status" value="1"/>
</dbReference>
<evidence type="ECO:0000256" key="2">
    <source>
        <dbReference type="ARBA" id="ARBA00022737"/>
    </source>
</evidence>
<protein>
    <recommendedName>
        <fullName evidence="4">Protein kinase domain-containing protein</fullName>
    </recommendedName>
</protein>
<keyword evidence="2" id="KW-0677">Repeat</keyword>
<dbReference type="PROSITE" id="PS50294">
    <property type="entry name" value="WD_REPEATS_REGION"/>
    <property type="match status" value="1"/>
</dbReference>
<dbReference type="Pfam" id="PF12894">
    <property type="entry name" value="ANAPC4_WD40"/>
    <property type="match status" value="1"/>
</dbReference>
<dbReference type="SUPFAM" id="SSF52540">
    <property type="entry name" value="P-loop containing nucleoside triphosphate hydrolases"/>
    <property type="match status" value="1"/>
</dbReference>
<evidence type="ECO:0000256" key="1">
    <source>
        <dbReference type="ARBA" id="ARBA00022574"/>
    </source>
</evidence>
<comment type="caution">
    <text evidence="5">The sequence shown here is derived from an EMBL/GenBank/DDBJ whole genome shotgun (WGS) entry which is preliminary data.</text>
</comment>
<organism evidence="5 6">
    <name type="scientific">Ruegeria sediminis</name>
    <dbReference type="NCBI Taxonomy" id="2583820"/>
    <lineage>
        <taxon>Bacteria</taxon>
        <taxon>Pseudomonadati</taxon>
        <taxon>Pseudomonadota</taxon>
        <taxon>Alphaproteobacteria</taxon>
        <taxon>Rhodobacterales</taxon>
        <taxon>Roseobacteraceae</taxon>
        <taxon>Ruegeria</taxon>
    </lineage>
</organism>
<dbReference type="Gene3D" id="1.10.510.10">
    <property type="entry name" value="Transferase(Phosphotransferase) domain 1"/>
    <property type="match status" value="1"/>
</dbReference>
<dbReference type="InterPro" id="IPR000719">
    <property type="entry name" value="Prot_kinase_dom"/>
</dbReference>
<dbReference type="Pfam" id="PF00400">
    <property type="entry name" value="WD40"/>
    <property type="match status" value="5"/>
</dbReference>
<dbReference type="Gene3D" id="3.40.50.300">
    <property type="entry name" value="P-loop containing nucleotide triphosphate hydrolases"/>
    <property type="match status" value="1"/>
</dbReference>
<feature type="repeat" description="WD" evidence="3">
    <location>
        <begin position="1417"/>
        <end position="1458"/>
    </location>
</feature>
<dbReference type="SMART" id="SM00320">
    <property type="entry name" value="WD40"/>
    <property type="match status" value="13"/>
</dbReference>
<dbReference type="EMBL" id="VCPD01000008">
    <property type="protein sequence ID" value="TMV04208.1"/>
    <property type="molecule type" value="Genomic_DNA"/>
</dbReference>
<dbReference type="InterPro" id="IPR049052">
    <property type="entry name" value="nSTAND1"/>
</dbReference>